<evidence type="ECO:0000313" key="13">
    <source>
        <dbReference type="Proteomes" id="UP000052008"/>
    </source>
</evidence>
<feature type="region of interest" description="Disordered" evidence="9">
    <location>
        <begin position="36"/>
        <end position="113"/>
    </location>
</feature>
<dbReference type="GO" id="GO:0044718">
    <property type="term" value="P:siderophore transmembrane transport"/>
    <property type="evidence" value="ECO:0007669"/>
    <property type="project" value="TreeGrafter"/>
</dbReference>
<evidence type="ECO:0000256" key="2">
    <source>
        <dbReference type="ARBA" id="ARBA00022448"/>
    </source>
</evidence>
<dbReference type="PANTHER" id="PTHR30069">
    <property type="entry name" value="TONB-DEPENDENT OUTER MEMBRANE RECEPTOR"/>
    <property type="match status" value="1"/>
</dbReference>
<gene>
    <name evidence="12" type="ORF">AMJ39_03385</name>
</gene>
<dbReference type="InterPro" id="IPR037066">
    <property type="entry name" value="Plug_dom_sf"/>
</dbReference>
<dbReference type="GO" id="GO:0009279">
    <property type="term" value="C:cell outer membrane"/>
    <property type="evidence" value="ECO:0007669"/>
    <property type="project" value="UniProtKB-SubCell"/>
</dbReference>
<evidence type="ECO:0000256" key="9">
    <source>
        <dbReference type="SAM" id="MobiDB-lite"/>
    </source>
</evidence>
<evidence type="ECO:0000259" key="11">
    <source>
        <dbReference type="Pfam" id="PF07715"/>
    </source>
</evidence>
<dbReference type="InterPro" id="IPR039426">
    <property type="entry name" value="TonB-dep_rcpt-like"/>
</dbReference>
<dbReference type="SUPFAM" id="SSF56935">
    <property type="entry name" value="Porins"/>
    <property type="match status" value="1"/>
</dbReference>
<comment type="similarity">
    <text evidence="8">Belongs to the TonB-dependent receptor family.</text>
</comment>
<dbReference type="Pfam" id="PF07715">
    <property type="entry name" value="Plug"/>
    <property type="match status" value="1"/>
</dbReference>
<dbReference type="PANTHER" id="PTHR30069:SF29">
    <property type="entry name" value="HEMOGLOBIN AND HEMOGLOBIN-HAPTOGLOBIN-BINDING PROTEIN 1-RELATED"/>
    <property type="match status" value="1"/>
</dbReference>
<evidence type="ECO:0000256" key="3">
    <source>
        <dbReference type="ARBA" id="ARBA00022452"/>
    </source>
</evidence>
<evidence type="ECO:0000313" key="12">
    <source>
        <dbReference type="EMBL" id="KPJ53758.1"/>
    </source>
</evidence>
<keyword evidence="5 10" id="KW-0732">Signal</keyword>
<name>A0A0S7WU71_UNCT6</name>
<comment type="caution">
    <text evidence="12">The sequence shown here is derived from an EMBL/GenBank/DDBJ whole genome shotgun (WGS) entry which is preliminary data.</text>
</comment>
<reference evidence="12 13" key="1">
    <citation type="journal article" date="2015" name="Microbiome">
        <title>Genomic resolution of linkages in carbon, nitrogen, and sulfur cycling among widespread estuary sediment bacteria.</title>
        <authorList>
            <person name="Baker B.J."/>
            <person name="Lazar C.S."/>
            <person name="Teske A.P."/>
            <person name="Dick G.J."/>
        </authorList>
    </citation>
    <scope>NUCLEOTIDE SEQUENCE [LARGE SCALE GENOMIC DNA]</scope>
    <source>
        <strain evidence="12">DG_24</strain>
    </source>
</reference>
<evidence type="ECO:0000256" key="4">
    <source>
        <dbReference type="ARBA" id="ARBA00022692"/>
    </source>
</evidence>
<dbReference type="Proteomes" id="UP000052008">
    <property type="component" value="Unassembled WGS sequence"/>
</dbReference>
<proteinExistence type="inferred from homology"/>
<evidence type="ECO:0000256" key="8">
    <source>
        <dbReference type="PROSITE-ProRule" id="PRU01360"/>
    </source>
</evidence>
<dbReference type="InterPro" id="IPR012910">
    <property type="entry name" value="Plug_dom"/>
</dbReference>
<dbReference type="AlphaFoldDB" id="A0A0S7WU71"/>
<evidence type="ECO:0000256" key="7">
    <source>
        <dbReference type="ARBA" id="ARBA00023237"/>
    </source>
</evidence>
<dbReference type="GO" id="GO:0015344">
    <property type="term" value="F:siderophore uptake transmembrane transporter activity"/>
    <property type="evidence" value="ECO:0007669"/>
    <property type="project" value="TreeGrafter"/>
</dbReference>
<keyword evidence="4 8" id="KW-0812">Transmembrane</keyword>
<dbReference type="EMBL" id="LIZS01000013">
    <property type="protein sequence ID" value="KPJ53758.1"/>
    <property type="molecule type" value="Genomic_DNA"/>
</dbReference>
<dbReference type="STRING" id="1703770.AMJ39_03385"/>
<dbReference type="Gene3D" id="2.40.170.20">
    <property type="entry name" value="TonB-dependent receptor, beta-barrel domain"/>
    <property type="match status" value="1"/>
</dbReference>
<feature type="signal peptide" evidence="10">
    <location>
        <begin position="1"/>
        <end position="22"/>
    </location>
</feature>
<dbReference type="InterPro" id="IPR036942">
    <property type="entry name" value="Beta-barrel_TonB_sf"/>
</dbReference>
<feature type="domain" description="TonB-dependent receptor plug" evidence="11">
    <location>
        <begin position="141"/>
        <end position="251"/>
    </location>
</feature>
<keyword evidence="3 8" id="KW-1134">Transmembrane beta strand</keyword>
<evidence type="ECO:0000256" key="6">
    <source>
        <dbReference type="ARBA" id="ARBA00023136"/>
    </source>
</evidence>
<keyword evidence="2 8" id="KW-0813">Transport</keyword>
<keyword evidence="6 8" id="KW-0472">Membrane</keyword>
<organism evidence="12 13">
    <name type="scientific">candidate division TA06 bacterium DG_24</name>
    <dbReference type="NCBI Taxonomy" id="1703770"/>
    <lineage>
        <taxon>Bacteria</taxon>
        <taxon>Bacteria division TA06</taxon>
    </lineage>
</organism>
<dbReference type="PROSITE" id="PS52016">
    <property type="entry name" value="TONB_DEPENDENT_REC_3"/>
    <property type="match status" value="1"/>
</dbReference>
<sequence length="726" mass="79486">MKYPVRAAWFGGIALIISGSWAITTPLAQHAAAGSSATQNESAGAERAYDGPAYADESAGEERAYEGPAYADESAGEERVDKGPAYADESIGEERVDEGPAYADESVGEEPGHEEPAYTIEGIEVIASPIIEANSVTLYGSQITTLTEKQLAALSAQDLPSALRRAPGVNISRHNFVGSFGGGEGGSISIRGMGSARPGSEIQTLVNGVPRYIGIWTHPLMDVLSIDAVERVEIYKGGQPVFLGNMSYGGVNLITKQRRESGIGGMVSVAYGSFNTLNERVEHGGRLGRLDYYLVQSLRASDGHRPRADGELQSYYGRIGYGLTEGISVSLRVDVSQTWARDPGAEAAPTPEREKYSIEDRTYLLEVANSYGVAEGHLKVYLDDGEANWQTLDDGPVDDVSDYENYGVRFRQNLHLWPQGELVLGLDQDYVGGSFQRKRPDIETGRVERHFSLTSPYLALRHIMSFSPHFHVTPSAGIRYHRHSAFDDLLGYQVGVLVDYHEVEFHASYARSLNYPGVYVVVQYDQWNAGNTWEELTAEQLAHTEAGLSIRPAGWLEADVTIFRDAGEERIEFVAPPPPPPHYENVGDFTTRGVEVTTALRPIPAIKAFAGGTYLDSEPDALPNTPELTINAGVSLQPFSWWMLHLDSEYVSENYKSNPRFPGTRDRIDPFFLVNGKMSIDLRGLGLGVPAQLFVAGENLTDTEYEHKRGYPMPGVSGMVGLELNY</sequence>
<evidence type="ECO:0000256" key="10">
    <source>
        <dbReference type="SAM" id="SignalP"/>
    </source>
</evidence>
<keyword evidence="7 8" id="KW-0998">Cell outer membrane</keyword>
<protein>
    <recommendedName>
        <fullName evidence="11">TonB-dependent receptor plug domain-containing protein</fullName>
    </recommendedName>
</protein>
<comment type="subcellular location">
    <subcellularLocation>
        <location evidence="1 8">Cell outer membrane</location>
        <topology evidence="1 8">Multi-pass membrane protein</topology>
    </subcellularLocation>
</comment>
<dbReference type="Gene3D" id="2.170.130.10">
    <property type="entry name" value="TonB-dependent receptor, plug domain"/>
    <property type="match status" value="1"/>
</dbReference>
<feature type="chain" id="PRO_5006639639" description="TonB-dependent receptor plug domain-containing protein" evidence="10">
    <location>
        <begin position="23"/>
        <end position="726"/>
    </location>
</feature>
<accession>A0A0S7WU71</accession>
<evidence type="ECO:0000256" key="1">
    <source>
        <dbReference type="ARBA" id="ARBA00004571"/>
    </source>
</evidence>
<evidence type="ECO:0000256" key="5">
    <source>
        <dbReference type="ARBA" id="ARBA00022729"/>
    </source>
</evidence>